<dbReference type="GO" id="GO:0005737">
    <property type="term" value="C:cytoplasm"/>
    <property type="evidence" value="ECO:0007669"/>
    <property type="project" value="UniProtKB-SubCell"/>
</dbReference>
<keyword evidence="11" id="KW-0479">Metal-binding</keyword>
<dbReference type="UniPathway" id="UPA00031">
    <property type="reaction ID" value="UER00008"/>
</dbReference>
<keyword evidence="11" id="KW-0460">Magnesium</keyword>
<keyword evidence="11" id="KW-0862">Zinc</keyword>
<evidence type="ECO:0000313" key="13">
    <source>
        <dbReference type="EMBL" id="SDB44896.1"/>
    </source>
</evidence>
<evidence type="ECO:0000256" key="10">
    <source>
        <dbReference type="ARBA" id="ARBA00023102"/>
    </source>
</evidence>
<reference evidence="13 14" key="1">
    <citation type="submission" date="2016-10" db="EMBL/GenBank/DDBJ databases">
        <authorList>
            <person name="de Groot N.N."/>
        </authorList>
    </citation>
    <scope>NUCLEOTIDE SEQUENCE [LARGE SCALE GENOMIC DNA]</scope>
    <source>
        <strain evidence="13 14">ATCC 35022</strain>
    </source>
</reference>
<evidence type="ECO:0000259" key="12">
    <source>
        <dbReference type="Pfam" id="PF01502"/>
    </source>
</evidence>
<feature type="binding site" evidence="11">
    <location>
        <position position="96"/>
    </location>
    <ligand>
        <name>Mg(2+)</name>
        <dbReference type="ChEBI" id="CHEBI:18420"/>
    </ligand>
</feature>
<sequence>MTDSPPRFATRGDHESIETGTAFAPKFDADGLIVAIAVDADDGEVLMVAHMNAEALARTIESGEGWFWSRSRRKLWKKGEESGNVLAIDDIRVDCDQDAILLKARIAGSGVACHQGYRSCFYRSVPTGVAPTPETALAFDQAMRRVERKS</sequence>
<feature type="binding site" evidence="11">
    <location>
        <position position="98"/>
    </location>
    <ligand>
        <name>Mg(2+)</name>
        <dbReference type="ChEBI" id="CHEBI:18420"/>
    </ligand>
</feature>
<organism evidence="13 14">
    <name type="scientific">Bauldia litoralis</name>
    <dbReference type="NCBI Taxonomy" id="665467"/>
    <lineage>
        <taxon>Bacteria</taxon>
        <taxon>Pseudomonadati</taxon>
        <taxon>Pseudomonadota</taxon>
        <taxon>Alphaproteobacteria</taxon>
        <taxon>Hyphomicrobiales</taxon>
        <taxon>Kaistiaceae</taxon>
        <taxon>Bauldia</taxon>
    </lineage>
</organism>
<comment type="pathway">
    <text evidence="3 11">Amino-acid biosynthesis; L-histidine biosynthesis; L-histidine from 5-phospho-alpha-D-ribose 1-diphosphate: step 3/9.</text>
</comment>
<keyword evidence="8 11" id="KW-0028">Amino-acid biosynthesis</keyword>
<feature type="binding site" evidence="11">
    <location>
        <position position="95"/>
    </location>
    <ligand>
        <name>Zn(2+)</name>
        <dbReference type="ChEBI" id="CHEBI:29105"/>
        <note>ligand shared between dimeric partners</note>
    </ligand>
</feature>
<dbReference type="GO" id="GO:0000287">
    <property type="term" value="F:magnesium ion binding"/>
    <property type="evidence" value="ECO:0007669"/>
    <property type="project" value="UniProtKB-UniRule"/>
</dbReference>
<evidence type="ECO:0000256" key="4">
    <source>
        <dbReference type="ARBA" id="ARBA00005204"/>
    </source>
</evidence>
<dbReference type="PANTHER" id="PTHR42945:SF1">
    <property type="entry name" value="HISTIDINE BIOSYNTHESIS BIFUNCTIONAL PROTEIN HIS7"/>
    <property type="match status" value="1"/>
</dbReference>
<feature type="binding site" evidence="11">
    <location>
        <position position="120"/>
    </location>
    <ligand>
        <name>Zn(2+)</name>
        <dbReference type="ChEBI" id="CHEBI:29105"/>
        <note>ligand shared between dimeric partners</note>
    </ligand>
</feature>
<dbReference type="FunFam" id="3.10.20.810:FF:000001">
    <property type="entry name" value="Histidine biosynthesis bifunctional protein HisIE"/>
    <property type="match status" value="1"/>
</dbReference>
<keyword evidence="10 11" id="KW-0368">Histidine biosynthesis</keyword>
<comment type="subunit">
    <text evidence="11">Homodimer.</text>
</comment>
<accession>A0A1G6DIE3</accession>
<gene>
    <name evidence="11" type="primary">hisI</name>
    <name evidence="13" type="ORF">SAMN02982931_03435</name>
</gene>
<evidence type="ECO:0000256" key="3">
    <source>
        <dbReference type="ARBA" id="ARBA00005169"/>
    </source>
</evidence>
<dbReference type="SUPFAM" id="SSF141734">
    <property type="entry name" value="HisI-like"/>
    <property type="match status" value="1"/>
</dbReference>
<dbReference type="InterPro" id="IPR002496">
    <property type="entry name" value="PRib_AMP_CycHydrolase_dom"/>
</dbReference>
<comment type="catalytic activity">
    <reaction evidence="1 11">
        <text>1-(5-phospho-beta-D-ribosyl)-5'-AMP + H2O = 1-(5-phospho-beta-D-ribosyl)-5-[(5-phospho-beta-D-ribosylamino)methylideneamino]imidazole-4-carboxamide</text>
        <dbReference type="Rhea" id="RHEA:20049"/>
        <dbReference type="ChEBI" id="CHEBI:15377"/>
        <dbReference type="ChEBI" id="CHEBI:58435"/>
        <dbReference type="ChEBI" id="CHEBI:59457"/>
        <dbReference type="EC" id="3.5.4.19"/>
    </reaction>
</comment>
<dbReference type="PANTHER" id="PTHR42945">
    <property type="entry name" value="HISTIDINE BIOSYNTHESIS BIFUNCTIONAL PROTEIN"/>
    <property type="match status" value="1"/>
</dbReference>
<protein>
    <recommendedName>
        <fullName evidence="11">Phosphoribosyl-AMP cyclohydrolase</fullName>
        <shortName evidence="11">PRA-CH</shortName>
        <ecNumber evidence="11">3.5.4.19</ecNumber>
    </recommendedName>
</protein>
<dbReference type="OrthoDB" id="9795769at2"/>
<dbReference type="HAMAP" id="MF_01021">
    <property type="entry name" value="HisI"/>
    <property type="match status" value="1"/>
</dbReference>
<comment type="similarity">
    <text evidence="11">Belongs to the PRA-CH family.</text>
</comment>
<keyword evidence="14" id="KW-1185">Reference proteome</keyword>
<dbReference type="EC" id="3.5.4.19" evidence="11"/>
<dbReference type="RefSeq" id="WP_090878167.1">
    <property type="nucleotide sequence ID" value="NZ_FMXQ01000007.1"/>
</dbReference>
<comment type="cofactor">
    <cofactor evidence="11">
        <name>Mg(2+)</name>
        <dbReference type="ChEBI" id="CHEBI:18420"/>
    </cofactor>
    <text evidence="11">Binds 1 Mg(2+) ion per subunit.</text>
</comment>
<dbReference type="AlphaFoldDB" id="A0A1G6DIE3"/>
<comment type="pathway">
    <text evidence="4">Amino-acid biosynthesis; L-histidine biosynthesis; L-histidine from 5-phospho-alpha-D-ribose 1-diphosphate: step 2/9.</text>
</comment>
<comment type="cofactor">
    <cofactor evidence="11">
        <name>Zn(2+)</name>
        <dbReference type="ChEBI" id="CHEBI:29105"/>
    </cofactor>
    <text evidence="11">Binds 1 zinc ion per subunit.</text>
</comment>
<proteinExistence type="inferred from homology"/>
<evidence type="ECO:0000313" key="14">
    <source>
        <dbReference type="Proteomes" id="UP000199071"/>
    </source>
</evidence>
<comment type="subcellular location">
    <subcellularLocation>
        <location evidence="11">Cytoplasm</location>
    </subcellularLocation>
</comment>
<dbReference type="GO" id="GO:0004636">
    <property type="term" value="F:phosphoribosyl-ATP diphosphatase activity"/>
    <property type="evidence" value="ECO:0007669"/>
    <property type="project" value="UniProtKB-EC"/>
</dbReference>
<comment type="function">
    <text evidence="11">Catalyzes the hydrolysis of the adenine ring of phosphoribosyl-AMP.</text>
</comment>
<dbReference type="EMBL" id="FMXQ01000007">
    <property type="protein sequence ID" value="SDB44896.1"/>
    <property type="molecule type" value="Genomic_DNA"/>
</dbReference>
<comment type="similarity">
    <text evidence="5">In the C-terminal section; belongs to the PRA-PH family.</text>
</comment>
<dbReference type="STRING" id="665467.SAMN02982931_03435"/>
<name>A0A1G6DIE3_9HYPH</name>
<dbReference type="InterPro" id="IPR038019">
    <property type="entry name" value="PRib_AMP_CycHydrolase_sf"/>
</dbReference>
<dbReference type="Pfam" id="PF01502">
    <property type="entry name" value="PRA-CH"/>
    <property type="match status" value="1"/>
</dbReference>
<feature type="domain" description="Phosphoribosyl-AMP cyclohydrolase" evidence="12">
    <location>
        <begin position="47"/>
        <end position="122"/>
    </location>
</feature>
<comment type="similarity">
    <text evidence="6">In the N-terminal section; belongs to the PRA-CH family.</text>
</comment>
<dbReference type="GO" id="GO:0004635">
    <property type="term" value="F:phosphoribosyl-AMP cyclohydrolase activity"/>
    <property type="evidence" value="ECO:0007669"/>
    <property type="project" value="UniProtKB-UniRule"/>
</dbReference>
<evidence type="ECO:0000256" key="6">
    <source>
        <dbReference type="ARBA" id="ARBA00008299"/>
    </source>
</evidence>
<dbReference type="NCBIfam" id="NF000768">
    <property type="entry name" value="PRK00051.1"/>
    <property type="match status" value="1"/>
</dbReference>
<comment type="catalytic activity">
    <reaction evidence="2">
        <text>1-(5-phospho-beta-D-ribosyl)-ATP + H2O = 1-(5-phospho-beta-D-ribosyl)-5'-AMP + diphosphate + H(+)</text>
        <dbReference type="Rhea" id="RHEA:22828"/>
        <dbReference type="ChEBI" id="CHEBI:15377"/>
        <dbReference type="ChEBI" id="CHEBI:15378"/>
        <dbReference type="ChEBI" id="CHEBI:33019"/>
        <dbReference type="ChEBI" id="CHEBI:59457"/>
        <dbReference type="ChEBI" id="CHEBI:73183"/>
        <dbReference type="EC" id="3.6.1.31"/>
    </reaction>
</comment>
<evidence type="ECO:0000256" key="5">
    <source>
        <dbReference type="ARBA" id="ARBA00007731"/>
    </source>
</evidence>
<evidence type="ECO:0000256" key="11">
    <source>
        <dbReference type="HAMAP-Rule" id="MF_01021"/>
    </source>
</evidence>
<dbReference type="GO" id="GO:0008270">
    <property type="term" value="F:zinc ion binding"/>
    <property type="evidence" value="ECO:0007669"/>
    <property type="project" value="UniProtKB-UniRule"/>
</dbReference>
<evidence type="ECO:0000256" key="7">
    <source>
        <dbReference type="ARBA" id="ARBA00022490"/>
    </source>
</evidence>
<evidence type="ECO:0000256" key="9">
    <source>
        <dbReference type="ARBA" id="ARBA00022801"/>
    </source>
</evidence>
<keyword evidence="7 11" id="KW-0963">Cytoplasm</keyword>
<evidence type="ECO:0000256" key="2">
    <source>
        <dbReference type="ARBA" id="ARBA00001460"/>
    </source>
</evidence>
<dbReference type="Gene3D" id="3.10.20.810">
    <property type="entry name" value="Phosphoribosyl-AMP cyclohydrolase"/>
    <property type="match status" value="1"/>
</dbReference>
<evidence type="ECO:0000256" key="1">
    <source>
        <dbReference type="ARBA" id="ARBA00000024"/>
    </source>
</evidence>
<dbReference type="InterPro" id="IPR026660">
    <property type="entry name" value="PRA-CH"/>
</dbReference>
<feature type="binding site" evidence="11">
    <location>
        <position position="113"/>
    </location>
    <ligand>
        <name>Zn(2+)</name>
        <dbReference type="ChEBI" id="CHEBI:29105"/>
        <note>ligand shared between dimeric partners</note>
    </ligand>
</feature>
<dbReference type="Proteomes" id="UP000199071">
    <property type="component" value="Unassembled WGS sequence"/>
</dbReference>
<evidence type="ECO:0000256" key="8">
    <source>
        <dbReference type="ARBA" id="ARBA00022605"/>
    </source>
</evidence>
<dbReference type="GO" id="GO:0000105">
    <property type="term" value="P:L-histidine biosynthetic process"/>
    <property type="evidence" value="ECO:0007669"/>
    <property type="project" value="UniProtKB-UniRule"/>
</dbReference>
<keyword evidence="9 11" id="KW-0378">Hydrolase</keyword>
<feature type="binding site" evidence="11">
    <location>
        <position position="94"/>
    </location>
    <ligand>
        <name>Mg(2+)</name>
        <dbReference type="ChEBI" id="CHEBI:18420"/>
    </ligand>
</feature>